<dbReference type="InterPro" id="IPR027267">
    <property type="entry name" value="AH/BAR_dom_sf"/>
</dbReference>
<dbReference type="Proteomes" id="UP000031512">
    <property type="component" value="Chromosome 3"/>
</dbReference>
<keyword evidence="1" id="KW-0175">Coiled coil</keyword>
<reference evidence="4 5" key="1">
    <citation type="journal article" date="2012" name="BMC Genomics">
        <title>Comparative genomic analysis and phylogenetic position of Theileria equi.</title>
        <authorList>
            <person name="Kappmeyer L.S."/>
            <person name="Thiagarajan M."/>
            <person name="Herndon D.R."/>
            <person name="Ramsay J.D."/>
            <person name="Caler E."/>
            <person name="Djikeng A."/>
            <person name="Gillespie J.J."/>
            <person name="Lau A.O."/>
            <person name="Roalson E.H."/>
            <person name="Silva J.C."/>
            <person name="Silva M.G."/>
            <person name="Suarez C.E."/>
            <person name="Ueti M.W."/>
            <person name="Nene V.M."/>
            <person name="Mealey R.H."/>
            <person name="Knowles D.P."/>
            <person name="Brayton K.A."/>
        </authorList>
    </citation>
    <scope>NUCLEOTIDE SEQUENCE [LARGE SCALE GENOMIC DNA]</scope>
    <source>
        <strain evidence="4 5">WA</strain>
    </source>
</reference>
<feature type="transmembrane region" description="Helical" evidence="3">
    <location>
        <begin position="1733"/>
        <end position="1754"/>
    </location>
</feature>
<keyword evidence="3" id="KW-1133">Transmembrane helix</keyword>
<dbReference type="RefSeq" id="XP_004830331.1">
    <property type="nucleotide sequence ID" value="XM_004830274.1"/>
</dbReference>
<evidence type="ECO:0000256" key="2">
    <source>
        <dbReference type="SAM" id="MobiDB-lite"/>
    </source>
</evidence>
<evidence type="ECO:0000256" key="3">
    <source>
        <dbReference type="SAM" id="Phobius"/>
    </source>
</evidence>
<organism evidence="4 5">
    <name type="scientific">Theileria equi strain WA</name>
    <dbReference type="NCBI Taxonomy" id="1537102"/>
    <lineage>
        <taxon>Eukaryota</taxon>
        <taxon>Sar</taxon>
        <taxon>Alveolata</taxon>
        <taxon>Apicomplexa</taxon>
        <taxon>Aconoidasida</taxon>
        <taxon>Piroplasmida</taxon>
        <taxon>Theileriidae</taxon>
        <taxon>Theileria</taxon>
    </lineage>
</organism>
<evidence type="ECO:0000313" key="5">
    <source>
        <dbReference type="Proteomes" id="UP000031512"/>
    </source>
</evidence>
<accession>L0AYM3</accession>
<protein>
    <submittedName>
        <fullName evidence="4">Uncharacterized protein</fullName>
    </submittedName>
</protein>
<feature type="compositionally biased region" description="Basic and acidic residues" evidence="2">
    <location>
        <begin position="746"/>
        <end position="762"/>
    </location>
</feature>
<gene>
    <name evidence="4" type="ORF">BEWA_000700</name>
</gene>
<dbReference type="EMBL" id="CP001670">
    <property type="protein sequence ID" value="AFZ80665.1"/>
    <property type="molecule type" value="Genomic_DNA"/>
</dbReference>
<dbReference type="GeneID" id="15805502"/>
<evidence type="ECO:0000313" key="4">
    <source>
        <dbReference type="EMBL" id="AFZ80665.1"/>
    </source>
</evidence>
<feature type="region of interest" description="Disordered" evidence="2">
    <location>
        <begin position="743"/>
        <end position="762"/>
    </location>
</feature>
<name>L0AYM3_THEEQ</name>
<keyword evidence="3" id="KW-0472">Membrane</keyword>
<sequence>MTKHSNHKDMLWEGFDYEKVFAILGEKNAQLRDVYMEYLESTNEIYRDSLSPLLDSMKEYRSGLQSLSNSHKKKHGKTSLEALVTIIDGIISKHVKTVSPLKIILEDSKEFIKILYEEIAVKTPHMLQNYKTKIDNLSITDIILNLARIVIQIEESIENIIKNVNRYENDVKTTIDGICKIMKELKSLEDDIKVFHDRIYNILHASEYEKDYECSLEKNDTESKVALEKLYSLLDSVLLEIEDLLEEGRAPTVKSPKEGDSVRIPADNFINSIGNYYSLIKKIREEARNEYLKSLSGIKTLDEFLREDSEAYRRSDMADLLYNDVRNSQKLYQGLILSIEKLLKDVEISIMRMYESKRKVSSSKSDPEKLRYEIFKCQKMYKETLKELKSANKASTKSEIDELKAKTQEIYKAQESYRDAVNLLKYGNYDDNRANFIVFSSAATNLNLVGKDYDNVKASLDDRTKERKSYERALDKFYIFLLDYIAVFNATMASVDNVIAFLEKAARTWARECMRSFTRSEPEKQMHVVVTHVHDYKMEQSISTESEYHENNDTAENEWEFNLRWVNGTVNGELRSEISKDINTKNTLVESLRYSQVPEIFRNNTKDIIEKTRVLMKLATRLVNTQSSYTARSQTAIKILTIFFSLKSLSSQAEVALKLLESNSKIPRELKITILTTRNLLKVNPSLKIIPDIITSVTALLTSMSDPNGYINEVIEDFMEIQEAVSVLMVNGYHIDPISSLPKGESGGKVRKDEGNPPKDLIKADRRRNNTLKDKIQYACIFYLKTLNDGFVEFIPVFLESIQKHQDSMRFPLSSTRLLQTRDVVDGLLIAVEICKGSFDKAGAILDLVIEIPLWKIIEDLEAILVGINTRNETMDLLMTDIVPENLYSKTCQVDIDPPMEIIPKESIITIQDEVESPRHTDRSNISVSSPKECKHSDNSLESIIETLKSLKNIPSLTSIGAACMHIKRANIILTCLGDMVKKAEEERVEKKGEYQKIFEKIRGLNGAVIQKIQSRYKRNIERAIETYRINKGNGTAIVKLTRALDETEETKENELVEAIRNGGSKIWNEILEFDSEEAVPDSPKNYRAESLLKGLNGIIISAMADVSQVDVNEDEDKYEHDSEDISHYIESLEKMNQTEKMFQLQTEVERTFECLTSSSIRIPLNALLQVFLTDIVGVIEKLDEKLDNMESEIDRIENAMDILTDNLLADNEEYKSARDDYKRKKKNSTSGIQDATRRYSGLIDKAKKDWDNAKRELQEATLSAVTSTVGNAKVKHFSAKNKYENEVNMLHTITCSFENEMSEARQEYENVIEKAIKPLKGTLEIILSNLYKASKVLLDNLKFLNSGNIKGEKEMLSHSEEWKHGIRLAIRTFITRSIELVQSLKDELNYKCLEDDSQCDSTALMEHPPIIIEIDQMKNYRHHGSDFWNFKYLGSISVKYRAGMFFKDPPNGYETFEHRPELGLDFFVSHIQYRGEKQDIDLPEDSLHSISVYYWSSHEDTRPLMLRVNTSTDSIYYVNNGDRNWKNENVNKNNILKTLNMMNHKHNGIFTIYLDMSTRYGYGDSTAVNVQRVNFTRKDVILEAKYSQNELKNYSAYIHTAVGSSRLTNSESESTTHEPLKEVTEEINDAKNPPKIILGNLCHKRGEFYGLEGLREKQFTSLTVYYKRGDVKLKRPLLLIFTNQNDGGECKYLYYEHVGNYQWVEVEDTKNMKETLDRISKSFRMSKARRTIISVMFFITLTGLIVGITLMAYKIDWIISKWHKWTR</sequence>
<proteinExistence type="predicted"/>
<keyword evidence="3" id="KW-0812">Transmembrane</keyword>
<dbReference type="KEGG" id="beq:BEWA_000700"/>
<dbReference type="SUPFAM" id="SSF103657">
    <property type="entry name" value="BAR/IMD domain-like"/>
    <property type="match status" value="1"/>
</dbReference>
<keyword evidence="5" id="KW-1185">Reference proteome</keyword>
<dbReference type="VEuPathDB" id="PiroplasmaDB:BEWA_000700"/>
<evidence type="ECO:0000256" key="1">
    <source>
        <dbReference type="SAM" id="Coils"/>
    </source>
</evidence>
<feature type="coiled-coil region" evidence="1">
    <location>
        <begin position="1173"/>
        <end position="1264"/>
    </location>
</feature>